<protein>
    <submittedName>
        <fullName evidence="1">Uncharacterized protein</fullName>
    </submittedName>
</protein>
<proteinExistence type="predicted"/>
<keyword evidence="2" id="KW-1185">Reference proteome</keyword>
<dbReference type="RefSeq" id="WP_182162902.1">
    <property type="nucleotide sequence ID" value="NZ_JACEZT010000007.1"/>
</dbReference>
<comment type="caution">
    <text evidence="1">The sequence shown here is derived from an EMBL/GenBank/DDBJ whole genome shotgun (WGS) entry which is preliminary data.</text>
</comment>
<name>A0A7W2IBU7_9BURK</name>
<dbReference type="Proteomes" id="UP000534388">
    <property type="component" value="Unassembled WGS sequence"/>
</dbReference>
<dbReference type="AlphaFoldDB" id="A0A7W2IBU7"/>
<evidence type="ECO:0000313" key="1">
    <source>
        <dbReference type="EMBL" id="MBA5637886.1"/>
    </source>
</evidence>
<accession>A0A7W2IBU7</accession>
<reference evidence="1 2" key="1">
    <citation type="submission" date="2020-07" db="EMBL/GenBank/DDBJ databases">
        <title>Novel species isolated from subtropical streams in China.</title>
        <authorList>
            <person name="Lu H."/>
        </authorList>
    </citation>
    <scope>NUCLEOTIDE SEQUENCE [LARGE SCALE GENOMIC DNA]</scope>
    <source>
        <strain evidence="1 2">LX20W</strain>
    </source>
</reference>
<dbReference type="EMBL" id="JACEZT010000007">
    <property type="protein sequence ID" value="MBA5637886.1"/>
    <property type="molecule type" value="Genomic_DNA"/>
</dbReference>
<sequence>MSYFMTISGAISAVPAIDGIELLLADDAQKYIKSLANELACLDGTPVHLVHDCETGTSDVVIADLENALLDGKEVYDLPAARILQACFDNGLSFRIWWANNDRDAYISNALPVSDLRKTFEAIKAHRGAIWGVSG</sequence>
<gene>
    <name evidence="1" type="ORF">H3H37_12560</name>
</gene>
<evidence type="ECO:0000313" key="2">
    <source>
        <dbReference type="Proteomes" id="UP000534388"/>
    </source>
</evidence>
<organism evidence="1 2">
    <name type="scientific">Rugamonas brunnea</name>
    <dbReference type="NCBI Taxonomy" id="2758569"/>
    <lineage>
        <taxon>Bacteria</taxon>
        <taxon>Pseudomonadati</taxon>
        <taxon>Pseudomonadota</taxon>
        <taxon>Betaproteobacteria</taxon>
        <taxon>Burkholderiales</taxon>
        <taxon>Oxalobacteraceae</taxon>
        <taxon>Telluria group</taxon>
        <taxon>Rugamonas</taxon>
    </lineage>
</organism>